<sequence length="759" mass="84272">MASPVDMIIIVLTIALPLLFFFRNSLPFIGGRSRDGADGASAGSLKRSTAGMAEGDDPRDFVDKMARGNKRAAVFYGTQTGTAEEYSIRLAKEAKSRFGVSSLVCDPEEYDFNKLDQVPSDSAVIFVVATYGEGDPTDNAQPLWDFIMEDGVEFSSGGTTLENLNYVIFGLGNKTYEHFNEVARRIDARLSELGAHRIGERGEGDDDKALEEDYLGWKDDMWEAFAKRLELEEGGSGDIADFAVTEVSDVAPEKIYHGELSPRALHASASGNSTPVGSYDSKNPYPSPVLVTRELFDGPERNCVHIEFNTTGSGITYQHGDHCGVWPSNPDLEVERMLSVLGLLEKRDIAVSIESLDPALAKVPFPVPATYEAVFRHYLDVSAKASRQTLAFLARYAPNDQAREALTRWGSDKAAFHDEVDGPCLKLAEVLQIAAGDNVKGTAPFTSTVWPIPFDRIISTLPRLQPRYYSISSSSKLYPQAIHVTAVVLKYQSSTSQAHDNTPRWVYGVSTNFILNVKTASDSLSGKQNHLSVNGHQHTGGLVGGEVPITLPDFPQYKLSGPRDHHLRNNIYRVPVHVRRSAFRLPTSPKVPIIMIGPGTGVAPFRGFVQERIALARRAKEKNGPDAIKDWAPMHLFYGCRREDEDFLYRDEWPEYLKELDGKFIMHNAFSRGPDRKPDGSKIYVQDLIWDSREELTPLILEKRAYIYICGDAKNMAKSVEERLVQMLAAGKNGTPEVEGAKELKLLKERNRLMTDVWS</sequence>
<keyword evidence="13 20" id="KW-0756">Sterol biosynthesis</keyword>
<keyword evidence="3 20" id="KW-0285">Flavoprotein</keyword>
<keyword evidence="14 20" id="KW-0443">Lipid metabolism</keyword>
<feature type="region of interest" description="Disordered" evidence="21">
    <location>
        <begin position="33"/>
        <end position="59"/>
    </location>
</feature>
<comment type="function">
    <text evidence="20">This enzyme is required for electron transfer from NADP to cytochrome P450 in microsomes. It can also provide electron transfer to heme oxygenase and cytochrome B5. Involved in ergosterol biosynthesis.</text>
</comment>
<keyword evidence="17 20" id="KW-1207">Sterol metabolism</keyword>
<dbReference type="GO" id="GO:0005741">
    <property type="term" value="C:mitochondrial outer membrane"/>
    <property type="evidence" value="ECO:0007669"/>
    <property type="project" value="UniProtKB-SubCell"/>
</dbReference>
<dbReference type="GeneID" id="39590704"/>
<dbReference type="PROSITE" id="PS50902">
    <property type="entry name" value="FLAVODOXIN_LIKE"/>
    <property type="match status" value="1"/>
</dbReference>
<evidence type="ECO:0000256" key="9">
    <source>
        <dbReference type="ARBA" id="ARBA00022857"/>
    </source>
</evidence>
<feature type="binding site" evidence="20">
    <location>
        <position position="600"/>
    </location>
    <ligand>
        <name>NADP(+)</name>
        <dbReference type="ChEBI" id="CHEBI:58349"/>
    </ligand>
</feature>
<evidence type="ECO:0000256" key="3">
    <source>
        <dbReference type="ARBA" id="ARBA00022630"/>
    </source>
</evidence>
<dbReference type="CDD" id="cd06204">
    <property type="entry name" value="CYPOR"/>
    <property type="match status" value="1"/>
</dbReference>
<dbReference type="EMBL" id="RSCE01000003">
    <property type="protein sequence ID" value="RSH84637.1"/>
    <property type="molecule type" value="Genomic_DNA"/>
</dbReference>
<dbReference type="InterPro" id="IPR017927">
    <property type="entry name" value="FAD-bd_FR_type"/>
</dbReference>
<keyword evidence="1 20" id="KW-1003">Cell membrane</keyword>
<keyword evidence="5" id="KW-0812">Transmembrane</keyword>
<protein>
    <recommendedName>
        <fullName evidence="20">NADPH--cytochrome P450 reductase</fullName>
        <shortName evidence="20">CPR</shortName>
        <shortName evidence="20">P450R</shortName>
        <ecNumber evidence="20">1.6.2.4</ecNumber>
    </recommendedName>
</protein>
<dbReference type="InterPro" id="IPR039261">
    <property type="entry name" value="FNR_nucleotide-bd"/>
</dbReference>
<dbReference type="GO" id="GO:0050661">
    <property type="term" value="F:NADP binding"/>
    <property type="evidence" value="ECO:0007669"/>
    <property type="project" value="UniProtKB-UniRule"/>
</dbReference>
<comment type="similarity">
    <text evidence="20">In the N-terminal section; belongs to the flavodoxin family.</text>
</comment>
<evidence type="ECO:0000256" key="1">
    <source>
        <dbReference type="ARBA" id="ARBA00022475"/>
    </source>
</evidence>
<comment type="cofactor">
    <cofactor evidence="20">
        <name>FAD</name>
        <dbReference type="ChEBI" id="CHEBI:57692"/>
    </cofactor>
    <text evidence="20">Binds 1 FAD per monomer.</text>
</comment>
<evidence type="ECO:0000256" key="4">
    <source>
        <dbReference type="ARBA" id="ARBA00022643"/>
    </source>
</evidence>
<evidence type="ECO:0000259" key="23">
    <source>
        <dbReference type="PROSITE" id="PS51384"/>
    </source>
</evidence>
<keyword evidence="15 20" id="KW-0496">Mitochondrion</keyword>
<keyword evidence="6 20" id="KW-1000">Mitochondrion outer membrane</keyword>
<dbReference type="OrthoDB" id="1856718at2759"/>
<feature type="binding site" evidence="20">
    <location>
        <begin position="671"/>
        <end position="672"/>
    </location>
    <ligand>
        <name>NADP(+)</name>
        <dbReference type="ChEBI" id="CHEBI:58349"/>
    </ligand>
</feature>
<dbReference type="GO" id="GO:0010181">
    <property type="term" value="F:FMN binding"/>
    <property type="evidence" value="ECO:0007669"/>
    <property type="project" value="UniProtKB-UniRule"/>
</dbReference>
<dbReference type="SUPFAM" id="SSF52343">
    <property type="entry name" value="Ferredoxin reductase-like, C-terminal NADP-linked domain"/>
    <property type="match status" value="1"/>
</dbReference>
<evidence type="ECO:0000259" key="22">
    <source>
        <dbReference type="PROSITE" id="PS50902"/>
    </source>
</evidence>
<evidence type="ECO:0000256" key="12">
    <source>
        <dbReference type="ARBA" id="ARBA00023002"/>
    </source>
</evidence>
<name>A0A427Y0N0_9TREE</name>
<dbReference type="SUPFAM" id="SSF63380">
    <property type="entry name" value="Riboflavin synthase domain-like"/>
    <property type="match status" value="1"/>
</dbReference>
<feature type="binding site" evidence="20">
    <location>
        <begin position="129"/>
        <end position="132"/>
    </location>
    <ligand>
        <name>FMN</name>
        <dbReference type="ChEBI" id="CHEBI:58210"/>
    </ligand>
</feature>
<dbReference type="HAMAP" id="MF_03212">
    <property type="entry name" value="NCPR"/>
    <property type="match status" value="1"/>
</dbReference>
<keyword evidence="25" id="KW-1185">Reference proteome</keyword>
<evidence type="ECO:0000256" key="18">
    <source>
        <dbReference type="ARBA" id="ARBA00023221"/>
    </source>
</evidence>
<dbReference type="GO" id="GO:0005886">
    <property type="term" value="C:plasma membrane"/>
    <property type="evidence" value="ECO:0007669"/>
    <property type="project" value="UniProtKB-SubCell"/>
</dbReference>
<dbReference type="InterPro" id="IPR003097">
    <property type="entry name" value="CysJ-like_FAD-binding"/>
</dbReference>
<evidence type="ECO:0000256" key="10">
    <source>
        <dbReference type="ARBA" id="ARBA00022955"/>
    </source>
</evidence>
<feature type="binding site" evidence="20">
    <location>
        <begin position="467"/>
        <end position="470"/>
    </location>
    <ligand>
        <name>FAD</name>
        <dbReference type="ChEBI" id="CHEBI:57692"/>
    </ligand>
</feature>
<comment type="similarity">
    <text evidence="20">Belongs to the NADPH--cytochrome P450 reductase family.</text>
</comment>
<comment type="catalytic activity">
    <reaction evidence="19 20">
        <text>2 oxidized [cytochrome P450] + NADPH = 2 reduced [cytochrome P450] + NADP(+) + H(+)</text>
        <dbReference type="Rhea" id="RHEA:24040"/>
        <dbReference type="Rhea" id="RHEA-COMP:14627"/>
        <dbReference type="Rhea" id="RHEA-COMP:14628"/>
        <dbReference type="ChEBI" id="CHEBI:15378"/>
        <dbReference type="ChEBI" id="CHEBI:55376"/>
        <dbReference type="ChEBI" id="CHEBI:57783"/>
        <dbReference type="ChEBI" id="CHEBI:58349"/>
        <dbReference type="ChEBI" id="CHEBI:60344"/>
        <dbReference type="EC" id="1.6.2.4"/>
    </reaction>
</comment>
<dbReference type="Pfam" id="PF00258">
    <property type="entry name" value="Flavodoxin_1"/>
    <property type="match status" value="1"/>
</dbReference>
<evidence type="ECO:0000256" key="13">
    <source>
        <dbReference type="ARBA" id="ARBA00023011"/>
    </source>
</evidence>
<dbReference type="PIRSF" id="PIRSF000208">
    <property type="entry name" value="P450R"/>
    <property type="match status" value="1"/>
</dbReference>
<evidence type="ECO:0000256" key="5">
    <source>
        <dbReference type="ARBA" id="ARBA00022692"/>
    </source>
</evidence>
<keyword evidence="9 20" id="KW-0521">NADP</keyword>
<dbReference type="Pfam" id="PF00175">
    <property type="entry name" value="NAD_binding_1"/>
    <property type="match status" value="1"/>
</dbReference>
<feature type="binding site" evidence="20">
    <location>
        <position position="301"/>
    </location>
    <ligand>
        <name>NADP(+)</name>
        <dbReference type="ChEBI" id="CHEBI:58349"/>
    </ligand>
</feature>
<evidence type="ECO:0000256" key="6">
    <source>
        <dbReference type="ARBA" id="ARBA00022787"/>
    </source>
</evidence>
<keyword evidence="11" id="KW-1133">Transmembrane helix</keyword>
<feature type="binding site" evidence="20">
    <location>
        <begin position="171"/>
        <end position="180"/>
    </location>
    <ligand>
        <name>FMN</name>
        <dbReference type="ChEBI" id="CHEBI:58210"/>
    </ligand>
</feature>
<dbReference type="GO" id="GO:0003958">
    <property type="term" value="F:NADPH-hemoprotein reductase activity"/>
    <property type="evidence" value="ECO:0007669"/>
    <property type="project" value="UniProtKB-UniRule"/>
</dbReference>
<reference evidence="24 25" key="1">
    <citation type="submission" date="2018-11" db="EMBL/GenBank/DDBJ databases">
        <title>Genome sequence of Apiotrichum porosum DSM 27194.</title>
        <authorList>
            <person name="Aliyu H."/>
            <person name="Gorte O."/>
            <person name="Ochsenreither K."/>
        </authorList>
    </citation>
    <scope>NUCLEOTIDE SEQUENCE [LARGE SCALE GENOMIC DNA]</scope>
    <source>
        <strain evidence="24 25">DSM 27194</strain>
    </source>
</reference>
<feature type="binding site" evidence="20">
    <location>
        <position position="758"/>
    </location>
    <ligand>
        <name>FAD</name>
        <dbReference type="ChEBI" id="CHEBI:57692"/>
    </ligand>
</feature>
<evidence type="ECO:0000256" key="14">
    <source>
        <dbReference type="ARBA" id="ARBA00023098"/>
    </source>
</evidence>
<dbReference type="STRING" id="105984.A0A427Y0N0"/>
<dbReference type="InterPro" id="IPR023173">
    <property type="entry name" value="NADPH_Cyt_P450_Rdtase_alpha"/>
</dbReference>
<dbReference type="GO" id="GO:0005829">
    <property type="term" value="C:cytosol"/>
    <property type="evidence" value="ECO:0007669"/>
    <property type="project" value="TreeGrafter"/>
</dbReference>
<dbReference type="InterPro" id="IPR001433">
    <property type="entry name" value="OxRdtase_FAD/NAD-bd"/>
</dbReference>
<dbReference type="InterPro" id="IPR017938">
    <property type="entry name" value="Riboflavin_synthase-like_b-brl"/>
</dbReference>
<keyword evidence="4 20" id="KW-0288">FMN</keyword>
<dbReference type="GO" id="GO:0005789">
    <property type="term" value="C:endoplasmic reticulum membrane"/>
    <property type="evidence" value="ECO:0007669"/>
    <property type="project" value="UniProtKB-SubCell"/>
</dbReference>
<dbReference type="InterPro" id="IPR001094">
    <property type="entry name" value="Flavdoxin-like"/>
</dbReference>
<evidence type="ECO:0000313" key="25">
    <source>
        <dbReference type="Proteomes" id="UP000279236"/>
    </source>
</evidence>
<evidence type="ECO:0000256" key="7">
    <source>
        <dbReference type="ARBA" id="ARBA00022824"/>
    </source>
</evidence>
<feature type="domain" description="Flavodoxin-like" evidence="22">
    <location>
        <begin position="72"/>
        <end position="222"/>
    </location>
</feature>
<keyword evidence="12 20" id="KW-0560">Oxidoreductase</keyword>
<evidence type="ECO:0000256" key="20">
    <source>
        <dbReference type="HAMAP-Rule" id="MF_03212"/>
    </source>
</evidence>
<keyword evidence="18 20" id="KW-0753">Steroid metabolism</keyword>
<accession>A0A427Y0N0</accession>
<dbReference type="InterPro" id="IPR029039">
    <property type="entry name" value="Flavoprotein-like_sf"/>
</dbReference>
<comment type="subcellular location">
    <subcellularLocation>
        <location evidence="20">Endoplasmic reticulum membrane</location>
        <topology evidence="20">Single-pass membrane protein</topology>
        <orientation evidence="20">Cytoplasmic side</orientation>
    </subcellularLocation>
    <subcellularLocation>
        <location evidence="20">Mitochondrion outer membrane</location>
        <topology evidence="20">Single-pass membrane protein</topology>
        <orientation evidence="20">Cytoplasmic side</orientation>
    </subcellularLocation>
    <subcellularLocation>
        <location evidence="20">Cell membrane</location>
        <topology evidence="20">Single-pass membrane protein</topology>
        <orientation evidence="20">Cytoplasmic side</orientation>
    </subcellularLocation>
</comment>
<feature type="binding site" evidence="20">
    <location>
        <begin position="78"/>
        <end position="83"/>
    </location>
    <ligand>
        <name>FMN</name>
        <dbReference type="ChEBI" id="CHEBI:58210"/>
    </ligand>
</feature>
<evidence type="ECO:0000313" key="24">
    <source>
        <dbReference type="EMBL" id="RSH84637.1"/>
    </source>
</evidence>
<evidence type="ECO:0000256" key="16">
    <source>
        <dbReference type="ARBA" id="ARBA00023136"/>
    </source>
</evidence>
<keyword evidence="16 20" id="KW-0472">Membrane</keyword>
<dbReference type="Gene3D" id="3.40.50.80">
    <property type="entry name" value="Nucleotide-binding domain of ferredoxin-NADP reductase (FNR) module"/>
    <property type="match status" value="1"/>
</dbReference>
<comment type="caution">
    <text evidence="24">The sequence shown here is derived from an EMBL/GenBank/DDBJ whole genome shotgun (WGS) entry which is preliminary data.</text>
</comment>
<dbReference type="GO" id="GO:0050660">
    <property type="term" value="F:flavin adenine dinucleotide binding"/>
    <property type="evidence" value="ECO:0007669"/>
    <property type="project" value="UniProtKB-UniRule"/>
</dbReference>
<dbReference type="AlphaFoldDB" id="A0A427Y0N0"/>
<dbReference type="EC" id="1.6.2.4" evidence="20"/>
<gene>
    <name evidence="24" type="primary">NCP1_1</name>
    <name evidence="24" type="ORF">EHS24_006161</name>
</gene>
<evidence type="ECO:0000256" key="2">
    <source>
        <dbReference type="ARBA" id="ARBA00022516"/>
    </source>
</evidence>
<feature type="binding site" evidence="20">
    <location>
        <position position="491"/>
    </location>
    <ligand>
        <name>FAD</name>
        <dbReference type="ChEBI" id="CHEBI:57692"/>
    </ligand>
</feature>
<dbReference type="RefSeq" id="XP_028478085.1">
    <property type="nucleotide sequence ID" value="XM_028621633.1"/>
</dbReference>
<dbReference type="FunFam" id="3.40.50.80:FF:000018">
    <property type="entry name" value="NADPH--cytochrome P450 reductase"/>
    <property type="match status" value="1"/>
</dbReference>
<evidence type="ECO:0000256" key="21">
    <source>
        <dbReference type="SAM" id="MobiDB-lite"/>
    </source>
</evidence>
<dbReference type="FunFam" id="1.20.990.10:FF:000009">
    <property type="entry name" value="NADPH--cytochrome P450 reductase"/>
    <property type="match status" value="1"/>
</dbReference>
<proteinExistence type="inferred from homology"/>
<dbReference type="PROSITE" id="PS51384">
    <property type="entry name" value="FAD_FR"/>
    <property type="match status" value="1"/>
</dbReference>
<dbReference type="PANTHER" id="PTHR19384">
    <property type="entry name" value="NITRIC OXIDE SYNTHASE-RELATED"/>
    <property type="match status" value="1"/>
</dbReference>
<dbReference type="PANTHER" id="PTHR19384:SF17">
    <property type="entry name" value="NADPH--CYTOCHROME P450 REDUCTASE"/>
    <property type="match status" value="1"/>
</dbReference>
<evidence type="ECO:0000256" key="17">
    <source>
        <dbReference type="ARBA" id="ARBA00023166"/>
    </source>
</evidence>
<feature type="binding site" evidence="20">
    <location>
        <begin position="485"/>
        <end position="487"/>
    </location>
    <ligand>
        <name>FAD</name>
        <dbReference type="ChEBI" id="CHEBI:57692"/>
    </ligand>
</feature>
<dbReference type="InterPro" id="IPR008254">
    <property type="entry name" value="Flavodoxin/NO_synth"/>
</dbReference>
<feature type="binding site" evidence="20">
    <location>
        <begin position="682"/>
        <end position="686"/>
    </location>
    <ligand>
        <name>NADP(+)</name>
        <dbReference type="ChEBI" id="CHEBI:58349"/>
    </ligand>
</feature>
<comment type="cofactor">
    <cofactor evidence="20">
        <name>FMN</name>
        <dbReference type="ChEBI" id="CHEBI:58210"/>
    </cofactor>
    <text evidence="20">Binds 1 FMN per monomer.</text>
</comment>
<dbReference type="Gene3D" id="1.20.990.10">
    <property type="entry name" value="NADPH-cytochrome p450 Reductase, Chain A, domain 3"/>
    <property type="match status" value="1"/>
</dbReference>
<keyword evidence="2 20" id="KW-0444">Lipid biosynthesis</keyword>
<dbReference type="GO" id="GO:0006696">
    <property type="term" value="P:ergosterol biosynthetic process"/>
    <property type="evidence" value="ECO:0007669"/>
    <property type="project" value="UniProtKB-UniRule"/>
</dbReference>
<dbReference type="Pfam" id="PF00667">
    <property type="entry name" value="FAD_binding_1"/>
    <property type="match status" value="1"/>
</dbReference>
<organism evidence="24 25">
    <name type="scientific">Apiotrichum porosum</name>
    <dbReference type="NCBI Taxonomy" id="105984"/>
    <lineage>
        <taxon>Eukaryota</taxon>
        <taxon>Fungi</taxon>
        <taxon>Dikarya</taxon>
        <taxon>Basidiomycota</taxon>
        <taxon>Agaricomycotina</taxon>
        <taxon>Tremellomycetes</taxon>
        <taxon>Trichosporonales</taxon>
        <taxon>Trichosporonaceae</taxon>
        <taxon>Apiotrichum</taxon>
    </lineage>
</organism>
<comment type="caution">
    <text evidence="20">Lacks conserved residue(s) required for the propagation of feature annotation.</text>
</comment>
<keyword evidence="8 20" id="KW-0274">FAD</keyword>
<dbReference type="InterPro" id="IPR023208">
    <property type="entry name" value="P450R"/>
</dbReference>
<keyword evidence="7 20" id="KW-0256">Endoplasmic reticulum</keyword>
<dbReference type="FunFam" id="3.40.50.360:FF:000024">
    <property type="entry name" value="NADPH--cytochrome P450 reductase"/>
    <property type="match status" value="1"/>
</dbReference>
<dbReference type="SUPFAM" id="SSF52218">
    <property type="entry name" value="Flavoproteins"/>
    <property type="match status" value="1"/>
</dbReference>
<keyword evidence="10 20" id="KW-0752">Steroid biosynthesis</keyword>
<dbReference type="PRINTS" id="PR00369">
    <property type="entry name" value="FLAVODOXIN"/>
</dbReference>
<feature type="binding site" evidence="20">
    <location>
        <position position="206"/>
    </location>
    <ligand>
        <name>FMN</name>
        <dbReference type="ChEBI" id="CHEBI:58210"/>
    </ligand>
</feature>
<feature type="binding site" evidence="20">
    <location>
        <begin position="508"/>
        <end position="511"/>
    </location>
    <ligand>
        <name>FAD</name>
        <dbReference type="ChEBI" id="CHEBI:57692"/>
    </ligand>
</feature>
<comment type="similarity">
    <text evidence="20">In the C-terminal section; belongs to the flavoprotein pyridine nucleotide cytochrome reductase family.</text>
</comment>
<dbReference type="Gene3D" id="3.40.50.360">
    <property type="match status" value="1"/>
</dbReference>
<evidence type="ECO:0000256" key="11">
    <source>
        <dbReference type="ARBA" id="ARBA00022989"/>
    </source>
</evidence>
<evidence type="ECO:0000256" key="19">
    <source>
        <dbReference type="ARBA" id="ARBA00049342"/>
    </source>
</evidence>
<feature type="domain" description="FAD-binding FR-type" evidence="23">
    <location>
        <begin position="282"/>
        <end position="569"/>
    </location>
</feature>
<evidence type="ECO:0000256" key="8">
    <source>
        <dbReference type="ARBA" id="ARBA00022827"/>
    </source>
</evidence>
<dbReference type="Proteomes" id="UP000279236">
    <property type="component" value="Unassembled WGS sequence"/>
</dbReference>
<evidence type="ECO:0000256" key="15">
    <source>
        <dbReference type="ARBA" id="ARBA00023128"/>
    </source>
</evidence>
<dbReference type="Gene3D" id="2.40.30.10">
    <property type="entry name" value="Translation factors"/>
    <property type="match status" value="1"/>
</dbReference>